<evidence type="ECO:0000256" key="2">
    <source>
        <dbReference type="ARBA" id="ARBA00022475"/>
    </source>
</evidence>
<evidence type="ECO:0000256" key="4">
    <source>
        <dbReference type="ARBA" id="ARBA00022989"/>
    </source>
</evidence>
<protein>
    <submittedName>
        <fullName evidence="7">PST family polysaccharide transporter</fullName>
    </submittedName>
</protein>
<dbReference type="OrthoDB" id="9775950at2"/>
<dbReference type="InterPro" id="IPR002797">
    <property type="entry name" value="Polysacc_synth"/>
</dbReference>
<accession>A0A4R1QAN0</accession>
<evidence type="ECO:0000313" key="7">
    <source>
        <dbReference type="EMBL" id="TCL46095.1"/>
    </source>
</evidence>
<feature type="transmembrane region" description="Helical" evidence="6">
    <location>
        <begin position="92"/>
        <end position="118"/>
    </location>
</feature>
<gene>
    <name evidence="7" type="ORF">EDD69_11729</name>
</gene>
<dbReference type="Proteomes" id="UP000295658">
    <property type="component" value="Unassembled WGS sequence"/>
</dbReference>
<keyword evidence="3 6" id="KW-0812">Transmembrane</keyword>
<feature type="transmembrane region" description="Helical" evidence="6">
    <location>
        <begin position="232"/>
        <end position="256"/>
    </location>
</feature>
<evidence type="ECO:0000256" key="1">
    <source>
        <dbReference type="ARBA" id="ARBA00004651"/>
    </source>
</evidence>
<keyword evidence="2" id="KW-1003">Cell membrane</keyword>
<keyword evidence="8" id="KW-1185">Reference proteome</keyword>
<feature type="transmembrane region" description="Helical" evidence="6">
    <location>
        <begin position="328"/>
        <end position="349"/>
    </location>
</feature>
<dbReference type="PANTHER" id="PTHR30250">
    <property type="entry name" value="PST FAMILY PREDICTED COLANIC ACID TRANSPORTER"/>
    <property type="match status" value="1"/>
</dbReference>
<reference evidence="7 8" key="1">
    <citation type="submission" date="2019-03" db="EMBL/GenBank/DDBJ databases">
        <title>Genomic Encyclopedia of Type Strains, Phase IV (KMG-IV): sequencing the most valuable type-strain genomes for metagenomic binning, comparative biology and taxonomic classification.</title>
        <authorList>
            <person name="Goeker M."/>
        </authorList>
    </citation>
    <scope>NUCLEOTIDE SEQUENCE [LARGE SCALE GENOMIC DNA]</scope>
    <source>
        <strain evidence="7 8">DSM 24979</strain>
    </source>
</reference>
<feature type="transmembrane region" description="Helical" evidence="6">
    <location>
        <begin position="416"/>
        <end position="437"/>
    </location>
</feature>
<comment type="subcellular location">
    <subcellularLocation>
        <location evidence="1">Cell membrane</location>
        <topology evidence="1">Multi-pass membrane protein</topology>
    </subcellularLocation>
</comment>
<feature type="transmembrane region" description="Helical" evidence="6">
    <location>
        <begin position="361"/>
        <end position="381"/>
    </location>
</feature>
<keyword evidence="4 6" id="KW-1133">Transmembrane helix</keyword>
<evidence type="ECO:0000256" key="6">
    <source>
        <dbReference type="SAM" id="Phobius"/>
    </source>
</evidence>
<proteinExistence type="predicted"/>
<sequence length="535" mass="59819">MSFQAQEQQKTALKGAFVLTVAALITKVLSAFYRIPYQNISGDIGFYIYQQVYPLYGIVLALSTYGYPVAISKLIAENKQKQFEMHIVRLSFYFLTFVGFISFCFLYFGASFLATMMGDHQLTLLIRTVSFSFLLLPFTSTLRGYFQGKNNMLPTAVSQVAEQTVRVAAILTFSYVLLMSGSTVYEAGAGAMFGSLLGGFAALFVLIAYWLRQKHVSIRTNISFSSKETKRVLFFLAIQGMTICLANMVLIFIQFVDSLSLLSLLQAEGLGNEAKMLKGIYDRGQPLIQLGTVVATSFSLALVPALSSDQIRSNELLIREKIHLTLRIAFVVGLGASVGLVCLIKPTNIMLFKDASGMVELTILSCSILFTSLTLTLIAILQGLGYVLFPVLAVFVGIVMKWMLNMWLVPHWQTVGAAFATLLTYVGMTLLQYAFLYRKMKNPFISKSIIVHTVFSAFMMAVFLIGYLWITNQLFSFWQHERLFSAVQAVLGVFLGGIVYIIIIMKKGIFLENELTVIPFGYYFKKYIVRKADTK</sequence>
<dbReference type="InterPro" id="IPR024923">
    <property type="entry name" value="PG_synth_SpoVB"/>
</dbReference>
<feature type="transmembrane region" description="Helical" evidence="6">
    <location>
        <begin position="167"/>
        <end position="185"/>
    </location>
</feature>
<dbReference type="AlphaFoldDB" id="A0A4R1QAN0"/>
<evidence type="ECO:0000256" key="5">
    <source>
        <dbReference type="ARBA" id="ARBA00023136"/>
    </source>
</evidence>
<evidence type="ECO:0000256" key="3">
    <source>
        <dbReference type="ARBA" id="ARBA00022692"/>
    </source>
</evidence>
<feature type="transmembrane region" description="Helical" evidence="6">
    <location>
        <begin position="53"/>
        <end position="71"/>
    </location>
</feature>
<feature type="transmembrane region" description="Helical" evidence="6">
    <location>
        <begin position="12"/>
        <end position="33"/>
    </location>
</feature>
<feature type="transmembrane region" description="Helical" evidence="6">
    <location>
        <begin position="124"/>
        <end position="146"/>
    </location>
</feature>
<feature type="transmembrane region" description="Helical" evidence="6">
    <location>
        <begin position="191"/>
        <end position="211"/>
    </location>
</feature>
<dbReference type="GO" id="GO:0005886">
    <property type="term" value="C:plasma membrane"/>
    <property type="evidence" value="ECO:0007669"/>
    <property type="project" value="UniProtKB-SubCell"/>
</dbReference>
<organism evidence="7 8">
    <name type="scientific">Thermolongibacillus altinsuensis</name>
    <dbReference type="NCBI Taxonomy" id="575256"/>
    <lineage>
        <taxon>Bacteria</taxon>
        <taxon>Bacillati</taxon>
        <taxon>Bacillota</taxon>
        <taxon>Bacilli</taxon>
        <taxon>Bacillales</taxon>
        <taxon>Anoxybacillaceae</taxon>
        <taxon>Thermolongibacillus</taxon>
    </lineage>
</organism>
<feature type="transmembrane region" description="Helical" evidence="6">
    <location>
        <begin position="386"/>
        <end position="404"/>
    </location>
</feature>
<evidence type="ECO:0000313" key="8">
    <source>
        <dbReference type="Proteomes" id="UP000295658"/>
    </source>
</evidence>
<dbReference type="PIRSF" id="PIRSF038958">
    <property type="entry name" value="PG_synth_SpoVB"/>
    <property type="match status" value="1"/>
</dbReference>
<name>A0A4R1QAN0_9BACL</name>
<feature type="transmembrane region" description="Helical" evidence="6">
    <location>
        <begin position="482"/>
        <end position="503"/>
    </location>
</feature>
<dbReference type="InterPro" id="IPR050833">
    <property type="entry name" value="Poly_Biosynth_Transport"/>
</dbReference>
<feature type="transmembrane region" description="Helical" evidence="6">
    <location>
        <begin position="287"/>
        <end position="307"/>
    </location>
</feature>
<feature type="transmembrane region" description="Helical" evidence="6">
    <location>
        <begin position="449"/>
        <end position="470"/>
    </location>
</feature>
<dbReference type="RefSeq" id="WP_132949393.1">
    <property type="nucleotide sequence ID" value="NZ_SLUL01000017.1"/>
</dbReference>
<dbReference type="CDD" id="cd13124">
    <property type="entry name" value="MATE_SpoVB_like"/>
    <property type="match status" value="1"/>
</dbReference>
<comment type="caution">
    <text evidence="7">The sequence shown here is derived from an EMBL/GenBank/DDBJ whole genome shotgun (WGS) entry which is preliminary data.</text>
</comment>
<dbReference type="EMBL" id="SLUL01000017">
    <property type="protein sequence ID" value="TCL46095.1"/>
    <property type="molecule type" value="Genomic_DNA"/>
</dbReference>
<dbReference type="Pfam" id="PF01943">
    <property type="entry name" value="Polysacc_synt"/>
    <property type="match status" value="1"/>
</dbReference>
<keyword evidence="5 6" id="KW-0472">Membrane</keyword>
<dbReference type="PANTHER" id="PTHR30250:SF29">
    <property type="entry name" value="POLYSACCHARIDE BIOSYNTHESIS PROTEIN C-TERMINAL DOMAIN-CONTAINING PROTEIN"/>
    <property type="match status" value="1"/>
</dbReference>